<sequence>MLKQLALFSIAAIGAAAAPPLNNGSQATGYWYADMDHTGDFRGKAPYVGDSYEVFKTVAVGDGKAIQDAIDSGDRHQQWLASEPRVVYLPSGTYEVENTIHLRTDTILMGNAVDPPIIKASPDFNGSTLVDGMDSSVGGRGEISFSVGVKNVILDTTAFDNNKEFTALYWGVAQVCQLQNIHIRMPKAGTDFGHSGMRLGRGSTLSVADVCVEGGTNGIWHDGHQQTFYNSINFIGNVVGLRIDGGNTITLLNPTFENVTTPVKHISGSPFVGIVDATSINSGVTFNSSGYASLLIENLDKDTDSDVVRLPIGVALGKASHVDTFTYGNTVGRDPVYGGSTTNVARPEAVAPGGRIPAIVAPTYGDHPVGDFINIKDTKQNGGHVIKGDGQGNEVEALTAVLKYAADNNKIAYFPFGDYRVESTLLIPIGSRIVGEAWSTISAAGEFFKDADAPKPVVQIGASGDVGTIQVQDMRFTVADVLPGAIILEFNAAGSKPGDVAVWNSAVTVGGTLGANALTDNCRDASNPCQGAYMGMHFTKDSSAYVENVWNWVADHITEEFDGGSSIAGKGGVLVESTKGTWLHAVGSEHWWLYQLNLHNASNVVVSMLQTETNYEQGANAQKLLPSPWSPDQGDPNYDWCGSTDGFCRMGLSNYVNGGSNIYYYGSASWAFYNGPGQFCDDVNNCQEYIHWIEKTPENLQSFGWCARASQVALRLGNGDKIMTDPDFTGSWGSLVGLHPVSAPTNDVSSSGACTLVISQSNFKGSGQRERMLMEFDANTPGWVEPRVIVGCDASYREPWKSFGNYHLDTKPARTLVETDNPDDPNRKRGKPPKSRGRKPKKPPVESNNTETPPAKAPPVAMTRVFFLVHKSIPRHSWNVEWYQDNNSEMVATLHMATVGGDIHIHSVYNPNQPGQTIDIQQMIDTTTTSCADIVMGDFNFHHESWSGNLLRKNTTTPSAQNLDIGMRDANMKLLTTPGTVTFKSTEGHDALQSCLDLTFVSPSLKDSVKSCQVYQRNPWPDSDHRPIWTIFNIKPRQDDTLRYLFNKADKDSFNKLVAEGLPPLDNLEATVMDESQVETLARQLSESLSRAIHETVPTVLVNPPPRRRPMDLKARQFLYGNGIPSLHSESPDTPVTSRAQKPREARANKPNPYRDYLHTLGESTNGTWKAAKIGERRSRPRIVANMPPLQDPGDKSKFITSETEKQDLVFNTLWEGSDSIENPTTVPFPILDPDRQVLEMDISLVEKAVRDLVNRLPLRKSPGPDEVPNEALKLARDTIVPYLTILFRACLDLSYYPDAFKNALTVIIPKPDKESYALAKSWRPIALLSTVGKLLEKILANILKKVTIDKELLPHSQFGQPGGSTSKCLKSLLYTVHKHWNRKMSKRINRLSQKVTMMGLDISGAFDKVRRSIALQELANFGLPEKFLRMMQSFLSKRHTFLKLPQSMSSLKLVNIGIPQGSPLSPLLFLFFAAPLLHRLNSLRITGVILSAFSYVDDTYIMVVSQSFADNCRALEKAQKTIDEWAEETGTTFSPGKYSIIHFNNPEDKSDDCHLLPNIPGIAGNPSCLKNNKLKVLGVVIDSRLTFNSHIDDIESKVAKKLRHLRFISRRKSGLTVQKAREFYMGSILPIFAYACEAWFLHHPHKRLPQSLKRGITRLESIQYKALKVVTAYFGHTPTQVVLKEFDIPNIRVYLYRRAQSARALSLGMLDKYPFVKRPRFEPCDARQWRKTSTDILDNEAYSLAIRAAEYLLEKKGGDVEKFLEVWRVDKKRKDAINDQAFEESEERSSKIWDDYRRERAIRHSSGHRPASLREDWGPESFDLYEGLSRGQSTLLLELRTEKIALNGPMSDMKLTRPVKILSEATGRFEQSPHLIEYVPAACPCGHRKQTVYHMFFHCPNLDAARKRLVSYIGKLDWRTLLTVHAKTATEWAMVYFGLAQYDYILEDSRFYEPPPPSTTSA</sequence>
<gene>
    <name evidence="6" type="ORF">FLONG3_6984</name>
</gene>
<feature type="domain" description="Reverse transcriptase" evidence="5">
    <location>
        <begin position="1290"/>
        <end position="1582"/>
    </location>
</feature>
<feature type="chain" id="PRO_5017213598" evidence="4">
    <location>
        <begin position="18"/>
        <end position="1963"/>
    </location>
</feature>
<dbReference type="SUPFAM" id="SSF56219">
    <property type="entry name" value="DNase I-like"/>
    <property type="match status" value="1"/>
</dbReference>
<keyword evidence="4" id="KW-0732">Signal</keyword>
<keyword evidence="2" id="KW-0496">Mitochondrion</keyword>
<evidence type="ECO:0000256" key="3">
    <source>
        <dbReference type="SAM" id="MobiDB-lite"/>
    </source>
</evidence>
<dbReference type="Pfam" id="PF12708">
    <property type="entry name" value="Pect-lyase_RHGA_epim"/>
    <property type="match status" value="1"/>
</dbReference>
<comment type="caution">
    <text evidence="6">The sequence shown here is derived from an EMBL/GenBank/DDBJ whole genome shotgun (WGS) entry which is preliminary data.</text>
</comment>
<keyword evidence="7" id="KW-1185">Reference proteome</keyword>
<dbReference type="OrthoDB" id="1046782at2759"/>
<dbReference type="InterPro" id="IPR005135">
    <property type="entry name" value="Endo/exonuclease/phosphatase"/>
</dbReference>
<dbReference type="CDD" id="cd01650">
    <property type="entry name" value="RT_nLTR_like"/>
    <property type="match status" value="1"/>
</dbReference>
<dbReference type="PROSITE" id="PS50878">
    <property type="entry name" value="RT_POL"/>
    <property type="match status" value="1"/>
</dbReference>
<organism evidence="6 7">
    <name type="scientific">Fusarium longipes</name>
    <dbReference type="NCBI Taxonomy" id="694270"/>
    <lineage>
        <taxon>Eukaryota</taxon>
        <taxon>Fungi</taxon>
        <taxon>Dikarya</taxon>
        <taxon>Ascomycota</taxon>
        <taxon>Pezizomycotina</taxon>
        <taxon>Sordariomycetes</taxon>
        <taxon>Hypocreomycetidae</taxon>
        <taxon>Hypocreales</taxon>
        <taxon>Nectriaceae</taxon>
        <taxon>Fusarium</taxon>
    </lineage>
</organism>
<dbReference type="PANTHER" id="PTHR33481">
    <property type="entry name" value="REVERSE TRANSCRIPTASE"/>
    <property type="match status" value="1"/>
</dbReference>
<dbReference type="Pfam" id="PF14529">
    <property type="entry name" value="Exo_endo_phos_2"/>
    <property type="match status" value="1"/>
</dbReference>
<accession>A0A395SH05</accession>
<dbReference type="SUPFAM" id="SSF56672">
    <property type="entry name" value="DNA/RNA polymerases"/>
    <property type="match status" value="1"/>
</dbReference>
<dbReference type="Pfam" id="PF00078">
    <property type="entry name" value="RVT_1"/>
    <property type="match status" value="1"/>
</dbReference>
<dbReference type="InterPro" id="IPR043502">
    <property type="entry name" value="DNA/RNA_pol_sf"/>
</dbReference>
<name>A0A395SH05_9HYPO</name>
<feature type="region of interest" description="Disordered" evidence="3">
    <location>
        <begin position="1123"/>
        <end position="1161"/>
    </location>
</feature>
<feature type="signal peptide" evidence="4">
    <location>
        <begin position="1"/>
        <end position="17"/>
    </location>
</feature>
<dbReference type="GO" id="GO:0005739">
    <property type="term" value="C:mitochondrion"/>
    <property type="evidence" value="ECO:0007669"/>
    <property type="project" value="UniProtKB-SubCell"/>
</dbReference>
<feature type="region of interest" description="Disordered" evidence="3">
    <location>
        <begin position="815"/>
        <end position="857"/>
    </location>
</feature>
<evidence type="ECO:0000256" key="1">
    <source>
        <dbReference type="ARBA" id="ARBA00004173"/>
    </source>
</evidence>
<feature type="compositionally biased region" description="Basic residues" evidence="3">
    <location>
        <begin position="828"/>
        <end position="842"/>
    </location>
</feature>
<evidence type="ECO:0000256" key="2">
    <source>
        <dbReference type="ARBA" id="ARBA00023128"/>
    </source>
</evidence>
<dbReference type="STRING" id="694270.A0A395SH05"/>
<dbReference type="InterPro" id="IPR012334">
    <property type="entry name" value="Pectin_lyas_fold"/>
</dbReference>
<dbReference type="Proteomes" id="UP000266234">
    <property type="component" value="Unassembled WGS sequence"/>
</dbReference>
<dbReference type="CDD" id="cd23668">
    <property type="entry name" value="GH55_beta13glucanase-like"/>
    <property type="match status" value="1"/>
</dbReference>
<dbReference type="InterPro" id="IPR011050">
    <property type="entry name" value="Pectin_lyase_fold/virulence"/>
</dbReference>
<dbReference type="InterPro" id="IPR000477">
    <property type="entry name" value="RT_dom"/>
</dbReference>
<evidence type="ECO:0000256" key="4">
    <source>
        <dbReference type="SAM" id="SignalP"/>
    </source>
</evidence>
<dbReference type="EMBL" id="PXOG01000155">
    <property type="protein sequence ID" value="RGP71680.1"/>
    <property type="molecule type" value="Genomic_DNA"/>
</dbReference>
<keyword evidence="6" id="KW-0378">Hydrolase</keyword>
<proteinExistence type="predicted"/>
<protein>
    <submittedName>
        <fullName evidence="6">Glycoside hydrolase family 55</fullName>
    </submittedName>
</protein>
<evidence type="ECO:0000259" key="5">
    <source>
        <dbReference type="PROSITE" id="PS50878"/>
    </source>
</evidence>
<feature type="compositionally biased region" description="Polar residues" evidence="3">
    <location>
        <begin position="1128"/>
        <end position="1140"/>
    </location>
</feature>
<reference evidence="6 7" key="1">
    <citation type="journal article" date="2018" name="PLoS Pathog.">
        <title>Evolution of structural diversity of trichothecenes, a family of toxins produced by plant pathogenic and entomopathogenic fungi.</title>
        <authorList>
            <person name="Proctor R.H."/>
            <person name="McCormick S.P."/>
            <person name="Kim H.S."/>
            <person name="Cardoza R.E."/>
            <person name="Stanley A.M."/>
            <person name="Lindo L."/>
            <person name="Kelly A."/>
            <person name="Brown D.W."/>
            <person name="Lee T."/>
            <person name="Vaughan M.M."/>
            <person name="Alexander N.J."/>
            <person name="Busman M."/>
            <person name="Gutierrez S."/>
        </authorList>
    </citation>
    <scope>NUCLEOTIDE SEQUENCE [LARGE SCALE GENOMIC DNA]</scope>
    <source>
        <strain evidence="6 7">NRRL 20695</strain>
    </source>
</reference>
<dbReference type="GO" id="GO:0016787">
    <property type="term" value="F:hydrolase activity"/>
    <property type="evidence" value="ECO:0007669"/>
    <property type="project" value="UniProtKB-KW"/>
</dbReference>
<dbReference type="InterPro" id="IPR036691">
    <property type="entry name" value="Endo/exonu/phosph_ase_sf"/>
</dbReference>
<evidence type="ECO:0000313" key="7">
    <source>
        <dbReference type="Proteomes" id="UP000266234"/>
    </source>
</evidence>
<dbReference type="FunFam" id="2.160.20.10:FF:000049">
    <property type="entry name" value="Putative exo-beta-1,3-glucanase"/>
    <property type="match status" value="1"/>
</dbReference>
<dbReference type="SUPFAM" id="SSF51126">
    <property type="entry name" value="Pectin lyase-like"/>
    <property type="match status" value="2"/>
</dbReference>
<dbReference type="InterPro" id="IPR024535">
    <property type="entry name" value="RHGA/B-epi-like_pectate_lyase"/>
</dbReference>
<dbReference type="Gene3D" id="3.60.10.10">
    <property type="entry name" value="Endonuclease/exonuclease/phosphatase"/>
    <property type="match status" value="1"/>
</dbReference>
<evidence type="ECO:0000313" key="6">
    <source>
        <dbReference type="EMBL" id="RGP71680.1"/>
    </source>
</evidence>
<dbReference type="PANTHER" id="PTHR33481:SF1">
    <property type="entry name" value="ENDONUCLEASE_EXONUCLEASE_PHOSPHATASE DOMAIN-CONTAINING PROTEIN-RELATED"/>
    <property type="match status" value="1"/>
</dbReference>
<dbReference type="Gene3D" id="2.160.20.10">
    <property type="entry name" value="Single-stranded right-handed beta-helix, Pectin lyase-like"/>
    <property type="match status" value="2"/>
</dbReference>
<comment type="subcellular location">
    <subcellularLocation>
        <location evidence="1">Mitochondrion</location>
    </subcellularLocation>
</comment>